<sequence length="130" mass="14953">MSDLLIRWNDKIIAVFGLLNIGFVVLGTLLFAAVLLSGDILWRQEYVRFVPQLVISLVIYIGIAYRKSWVLPLIWITLSIGFIQGLLIPIGDAVFLIAKVVGLSIGIFWIYFFNRKQVREYFHYKGITIF</sequence>
<keyword evidence="1" id="KW-1133">Transmembrane helix</keyword>
<feature type="transmembrane region" description="Helical" evidence="1">
    <location>
        <begin position="46"/>
        <end position="63"/>
    </location>
</feature>
<dbReference type="EMBL" id="MHQD01000044">
    <property type="protein sequence ID" value="OGZ95023.1"/>
    <property type="molecule type" value="Genomic_DNA"/>
</dbReference>
<feature type="transmembrane region" description="Helical" evidence="1">
    <location>
        <begin position="94"/>
        <end position="113"/>
    </location>
</feature>
<name>A0A1G2K749_9BACT</name>
<accession>A0A1G2K749</accession>
<keyword evidence="1" id="KW-0812">Transmembrane</keyword>
<keyword evidence="1" id="KW-0472">Membrane</keyword>
<evidence type="ECO:0000313" key="2">
    <source>
        <dbReference type="EMBL" id="OGZ95023.1"/>
    </source>
</evidence>
<gene>
    <name evidence="2" type="ORF">A2847_03060</name>
</gene>
<comment type="caution">
    <text evidence="2">The sequence shown here is derived from an EMBL/GenBank/DDBJ whole genome shotgun (WGS) entry which is preliminary data.</text>
</comment>
<reference evidence="2 3" key="1">
    <citation type="journal article" date="2016" name="Nat. Commun.">
        <title>Thousands of microbial genomes shed light on interconnected biogeochemical processes in an aquifer system.</title>
        <authorList>
            <person name="Anantharaman K."/>
            <person name="Brown C.T."/>
            <person name="Hug L.A."/>
            <person name="Sharon I."/>
            <person name="Castelle C.J."/>
            <person name="Probst A.J."/>
            <person name="Thomas B.C."/>
            <person name="Singh A."/>
            <person name="Wilkins M.J."/>
            <person name="Karaoz U."/>
            <person name="Brodie E.L."/>
            <person name="Williams K.H."/>
            <person name="Hubbard S.S."/>
            <person name="Banfield J.F."/>
        </authorList>
    </citation>
    <scope>NUCLEOTIDE SEQUENCE [LARGE SCALE GENOMIC DNA]</scope>
</reference>
<organism evidence="2 3">
    <name type="scientific">Candidatus Sungbacteria bacterium RIFCSPHIGHO2_01_FULL_50_25</name>
    <dbReference type="NCBI Taxonomy" id="1802265"/>
    <lineage>
        <taxon>Bacteria</taxon>
        <taxon>Candidatus Sungiibacteriota</taxon>
    </lineage>
</organism>
<evidence type="ECO:0000256" key="1">
    <source>
        <dbReference type="SAM" id="Phobius"/>
    </source>
</evidence>
<dbReference type="Proteomes" id="UP000178574">
    <property type="component" value="Unassembled WGS sequence"/>
</dbReference>
<evidence type="ECO:0000313" key="3">
    <source>
        <dbReference type="Proteomes" id="UP000178574"/>
    </source>
</evidence>
<proteinExistence type="predicted"/>
<feature type="transmembrane region" description="Helical" evidence="1">
    <location>
        <begin position="12"/>
        <end position="34"/>
    </location>
</feature>
<feature type="transmembrane region" description="Helical" evidence="1">
    <location>
        <begin position="70"/>
        <end position="88"/>
    </location>
</feature>
<protein>
    <submittedName>
        <fullName evidence="2">Uncharacterized protein</fullName>
    </submittedName>
</protein>
<dbReference type="AlphaFoldDB" id="A0A1G2K749"/>